<dbReference type="STRING" id="441103.TRN7648_04053"/>
<evidence type="ECO:0000256" key="1">
    <source>
        <dbReference type="SAM" id="Phobius"/>
    </source>
</evidence>
<organism evidence="2 3">
    <name type="scientific">Tropicibacter naphthalenivorans</name>
    <dbReference type="NCBI Taxonomy" id="441103"/>
    <lineage>
        <taxon>Bacteria</taxon>
        <taxon>Pseudomonadati</taxon>
        <taxon>Pseudomonadota</taxon>
        <taxon>Alphaproteobacteria</taxon>
        <taxon>Rhodobacterales</taxon>
        <taxon>Roseobacteraceae</taxon>
        <taxon>Tropicibacter</taxon>
    </lineage>
</organism>
<keyword evidence="3" id="KW-1185">Reference proteome</keyword>
<keyword evidence="1" id="KW-0812">Transmembrane</keyword>
<evidence type="ECO:0000313" key="2">
    <source>
        <dbReference type="EMBL" id="CUH82511.1"/>
    </source>
</evidence>
<dbReference type="Proteomes" id="UP000054935">
    <property type="component" value="Unassembled WGS sequence"/>
</dbReference>
<protein>
    <submittedName>
        <fullName evidence="2">Uncharacterized protein</fullName>
    </submittedName>
</protein>
<sequence length="56" mass="6158">MTPIQDTVLTLPSLATLLSALPFIGGVIYVLWATSSPRRFEKSGLLDRDSRVDDSH</sequence>
<accession>A0A0P1GK14</accession>
<keyword evidence="1" id="KW-0472">Membrane</keyword>
<dbReference type="EMBL" id="CYSE01000014">
    <property type="protein sequence ID" value="CUH82511.1"/>
    <property type="molecule type" value="Genomic_DNA"/>
</dbReference>
<keyword evidence="1" id="KW-1133">Transmembrane helix</keyword>
<reference evidence="2 3" key="1">
    <citation type="submission" date="2015-09" db="EMBL/GenBank/DDBJ databases">
        <authorList>
            <consortium name="Swine Surveillance"/>
        </authorList>
    </citation>
    <scope>NUCLEOTIDE SEQUENCE [LARGE SCALE GENOMIC DNA]</scope>
    <source>
        <strain evidence="2 3">CECT 7648</strain>
    </source>
</reference>
<dbReference type="AlphaFoldDB" id="A0A0P1GK14"/>
<evidence type="ECO:0000313" key="3">
    <source>
        <dbReference type="Proteomes" id="UP000054935"/>
    </source>
</evidence>
<dbReference type="RefSeq" id="WP_159452527.1">
    <property type="nucleotide sequence ID" value="NZ_CYSE01000014.1"/>
</dbReference>
<proteinExistence type="predicted"/>
<feature type="transmembrane region" description="Helical" evidence="1">
    <location>
        <begin position="12"/>
        <end position="32"/>
    </location>
</feature>
<gene>
    <name evidence="2" type="ORF">TRN7648_04053</name>
</gene>
<name>A0A0P1GK14_9RHOB</name>